<feature type="region of interest" description="Disordered" evidence="2">
    <location>
        <begin position="181"/>
        <end position="264"/>
    </location>
</feature>
<dbReference type="Pfam" id="PF00787">
    <property type="entry name" value="PX"/>
    <property type="match status" value="1"/>
</dbReference>
<feature type="compositionally biased region" description="Low complexity" evidence="2">
    <location>
        <begin position="182"/>
        <end position="196"/>
    </location>
</feature>
<dbReference type="SUPFAM" id="SSF54277">
    <property type="entry name" value="CAD &amp; PB1 domains"/>
    <property type="match status" value="1"/>
</dbReference>
<evidence type="ECO:0000256" key="2">
    <source>
        <dbReference type="SAM" id="MobiDB-lite"/>
    </source>
</evidence>
<evidence type="ECO:0000313" key="6">
    <source>
        <dbReference type="Proteomes" id="UP000749646"/>
    </source>
</evidence>
<feature type="compositionally biased region" description="Basic and acidic residues" evidence="2">
    <location>
        <begin position="1"/>
        <end position="13"/>
    </location>
</feature>
<dbReference type="PROSITE" id="PS51745">
    <property type="entry name" value="PB1"/>
    <property type="match status" value="1"/>
</dbReference>
<gene>
    <name evidence="5" type="primary">BEM1_3</name>
    <name evidence="5" type="ORF">BGZ65_004736</name>
</gene>
<reference evidence="5" key="1">
    <citation type="journal article" date="2020" name="Fungal Divers.">
        <title>Resolving the Mortierellaceae phylogeny through synthesis of multi-gene phylogenetics and phylogenomics.</title>
        <authorList>
            <person name="Vandepol N."/>
            <person name="Liber J."/>
            <person name="Desiro A."/>
            <person name="Na H."/>
            <person name="Kennedy M."/>
            <person name="Barry K."/>
            <person name="Grigoriev I.V."/>
            <person name="Miller A.N."/>
            <person name="O'Donnell K."/>
            <person name="Stajich J.E."/>
            <person name="Bonito G."/>
        </authorList>
    </citation>
    <scope>NUCLEOTIDE SEQUENCE</scope>
    <source>
        <strain evidence="5">MES-2147</strain>
    </source>
</reference>
<name>A0A9P6SQX3_9FUNG</name>
<dbReference type="PANTHER" id="PTHR15706:SF2">
    <property type="entry name" value="SH3 AND PX DOMAIN-CONTAINING PROTEIN 2A"/>
    <property type="match status" value="1"/>
</dbReference>
<comment type="caution">
    <text evidence="5">The sequence shown here is derived from an EMBL/GenBank/DDBJ whole genome shotgun (WGS) entry which is preliminary data.</text>
</comment>
<organism evidence="5 6">
    <name type="scientific">Modicella reniformis</name>
    <dbReference type="NCBI Taxonomy" id="1440133"/>
    <lineage>
        <taxon>Eukaryota</taxon>
        <taxon>Fungi</taxon>
        <taxon>Fungi incertae sedis</taxon>
        <taxon>Mucoromycota</taxon>
        <taxon>Mortierellomycotina</taxon>
        <taxon>Mortierellomycetes</taxon>
        <taxon>Mortierellales</taxon>
        <taxon>Mortierellaceae</taxon>
        <taxon>Modicella</taxon>
    </lineage>
</organism>
<dbReference type="Proteomes" id="UP000749646">
    <property type="component" value="Unassembled WGS sequence"/>
</dbReference>
<dbReference type="PROSITE" id="PS50195">
    <property type="entry name" value="PX"/>
    <property type="match status" value="1"/>
</dbReference>
<dbReference type="SMART" id="SM00312">
    <property type="entry name" value="PX"/>
    <property type="match status" value="1"/>
</dbReference>
<keyword evidence="1" id="KW-0677">Repeat</keyword>
<evidence type="ECO:0000259" key="4">
    <source>
        <dbReference type="PROSITE" id="PS51745"/>
    </source>
</evidence>
<dbReference type="CDD" id="cd06890">
    <property type="entry name" value="PX_Bem1p"/>
    <property type="match status" value="1"/>
</dbReference>
<dbReference type="EMBL" id="JAAAHW010003127">
    <property type="protein sequence ID" value="KAF9988424.1"/>
    <property type="molecule type" value="Genomic_DNA"/>
</dbReference>
<dbReference type="InterPro" id="IPR051228">
    <property type="entry name" value="NADPH_Oxidase/PX-Domain"/>
</dbReference>
<dbReference type="SMART" id="SM00666">
    <property type="entry name" value="PB1"/>
    <property type="match status" value="1"/>
</dbReference>
<dbReference type="Gene3D" id="3.10.20.90">
    <property type="entry name" value="Phosphatidylinositol 3-kinase Catalytic Subunit, Chain A, domain 1"/>
    <property type="match status" value="1"/>
</dbReference>
<dbReference type="InterPro" id="IPR035550">
    <property type="entry name" value="Bem1/Scd2_PX"/>
</dbReference>
<feature type="domain" description="PB1" evidence="4">
    <location>
        <begin position="269"/>
        <end position="343"/>
    </location>
</feature>
<dbReference type="InterPro" id="IPR001683">
    <property type="entry name" value="PX_dom"/>
</dbReference>
<dbReference type="Gene3D" id="3.30.1520.10">
    <property type="entry name" value="Phox-like domain"/>
    <property type="match status" value="1"/>
</dbReference>
<dbReference type="InterPro" id="IPR036871">
    <property type="entry name" value="PX_dom_sf"/>
</dbReference>
<dbReference type="AlphaFoldDB" id="A0A9P6SQX3"/>
<dbReference type="PANTHER" id="PTHR15706">
    <property type="entry name" value="SH3 MULTIPLE DOMAIN"/>
    <property type="match status" value="1"/>
</dbReference>
<evidence type="ECO:0000259" key="3">
    <source>
        <dbReference type="PROSITE" id="PS50195"/>
    </source>
</evidence>
<sequence>MSRDLRSHQKEPGLRGQPSQEFDTGRHMAAREDTANGRHGPAPPNRTNGDPHESNYDMEPTRLVNASVESYHHEDDQYWFTVRIEFVSGITRTLYRVYEDFYNFHIALLEEFPVESGRVGDQPRILPFMPIPLQVVTEVVTASRRSDLDGYVKDLCGLPPRITQHPLVERLLALREGDVEMAPSASGNGSASPPFGRSTPSGSMFHSATSPQPADRRLSPSGGSKSMLGAKQGSGNYRGHPDDPPSASVSPSLRSQASFAPASGASEEMIKVKISYQEDIMAMRIPISISFQALEQKVFDRLDTSDKDLSYRDERGEYAKIQSDADVREAIDHSGGKLMIYVD</sequence>
<dbReference type="GO" id="GO:0005737">
    <property type="term" value="C:cytoplasm"/>
    <property type="evidence" value="ECO:0007669"/>
    <property type="project" value="TreeGrafter"/>
</dbReference>
<feature type="region of interest" description="Disordered" evidence="2">
    <location>
        <begin position="1"/>
        <end position="58"/>
    </location>
</feature>
<evidence type="ECO:0000256" key="1">
    <source>
        <dbReference type="ARBA" id="ARBA00022737"/>
    </source>
</evidence>
<dbReference type="InterPro" id="IPR000270">
    <property type="entry name" value="PB1_dom"/>
</dbReference>
<protein>
    <submittedName>
        <fullName evidence="5">Bud emergence protein 1</fullName>
    </submittedName>
</protein>
<keyword evidence="6" id="KW-1185">Reference proteome</keyword>
<feature type="compositionally biased region" description="Basic and acidic residues" evidence="2">
    <location>
        <begin position="23"/>
        <end position="36"/>
    </location>
</feature>
<dbReference type="SUPFAM" id="SSF64268">
    <property type="entry name" value="PX domain"/>
    <property type="match status" value="1"/>
</dbReference>
<dbReference type="Pfam" id="PF00564">
    <property type="entry name" value="PB1"/>
    <property type="match status" value="1"/>
</dbReference>
<evidence type="ECO:0000313" key="5">
    <source>
        <dbReference type="EMBL" id="KAF9988424.1"/>
    </source>
</evidence>
<accession>A0A9P6SQX3</accession>
<dbReference type="OrthoDB" id="548867at2759"/>
<dbReference type="InterPro" id="IPR053793">
    <property type="entry name" value="PB1-like"/>
</dbReference>
<feature type="compositionally biased region" description="Polar residues" evidence="2">
    <location>
        <begin position="198"/>
        <end position="212"/>
    </location>
</feature>
<dbReference type="GO" id="GO:0035091">
    <property type="term" value="F:phosphatidylinositol binding"/>
    <property type="evidence" value="ECO:0007669"/>
    <property type="project" value="InterPro"/>
</dbReference>
<proteinExistence type="predicted"/>
<feature type="domain" description="PX" evidence="3">
    <location>
        <begin position="58"/>
        <end position="179"/>
    </location>
</feature>